<feature type="transmembrane region" description="Helical" evidence="1">
    <location>
        <begin position="898"/>
        <end position="918"/>
    </location>
</feature>
<evidence type="ECO:0000313" key="2">
    <source>
        <dbReference type="EMBL" id="RUO76345.1"/>
    </source>
</evidence>
<keyword evidence="1" id="KW-0812">Transmembrane</keyword>
<feature type="transmembrane region" description="Helical" evidence="1">
    <location>
        <begin position="343"/>
        <end position="363"/>
    </location>
</feature>
<gene>
    <name evidence="2" type="ORF">CWI83_08250</name>
</gene>
<dbReference type="InterPro" id="IPR001036">
    <property type="entry name" value="Acrflvin-R"/>
</dbReference>
<protein>
    <submittedName>
        <fullName evidence="2">MFS transporter</fullName>
    </submittedName>
</protein>
<evidence type="ECO:0000313" key="3">
    <source>
        <dbReference type="Proteomes" id="UP000288279"/>
    </source>
</evidence>
<feature type="transmembrane region" description="Helical" evidence="1">
    <location>
        <begin position="924"/>
        <end position="942"/>
    </location>
</feature>
<dbReference type="SUPFAM" id="SSF82866">
    <property type="entry name" value="Multidrug efflux transporter AcrB transmembrane domain"/>
    <property type="match status" value="2"/>
</dbReference>
<dbReference type="Gene3D" id="3.30.70.1440">
    <property type="entry name" value="Multidrug efflux transporter AcrB pore domain"/>
    <property type="match status" value="1"/>
</dbReference>
<dbReference type="Gene3D" id="3.30.2090.10">
    <property type="entry name" value="Multidrug efflux transporter AcrB TolC docking domain, DN and DC subdomains"/>
    <property type="match status" value="2"/>
</dbReference>
<keyword evidence="1" id="KW-1133">Transmembrane helix</keyword>
<dbReference type="Gene3D" id="3.30.70.1320">
    <property type="entry name" value="Multidrug efflux transporter AcrB pore domain like"/>
    <property type="match status" value="1"/>
</dbReference>
<feature type="transmembrane region" description="Helical" evidence="1">
    <location>
        <begin position="973"/>
        <end position="989"/>
    </location>
</feature>
<evidence type="ECO:0000256" key="1">
    <source>
        <dbReference type="SAM" id="Phobius"/>
    </source>
</evidence>
<dbReference type="RefSeq" id="WP_126827984.1">
    <property type="nucleotide sequence ID" value="NZ_PIQG01000004.1"/>
</dbReference>
<dbReference type="InterPro" id="IPR027463">
    <property type="entry name" value="AcrB_DN_DC_subdom"/>
</dbReference>
<dbReference type="PANTHER" id="PTHR32063:SF18">
    <property type="entry name" value="CATION EFFLUX SYSTEM PROTEIN"/>
    <property type="match status" value="1"/>
</dbReference>
<dbReference type="EMBL" id="PIQG01000004">
    <property type="protein sequence ID" value="RUO76345.1"/>
    <property type="molecule type" value="Genomic_DNA"/>
</dbReference>
<dbReference type="SUPFAM" id="SSF82693">
    <property type="entry name" value="Multidrug efflux transporter AcrB pore domain, PN1, PN2, PC1 and PC2 subdomains"/>
    <property type="match status" value="3"/>
</dbReference>
<comment type="caution">
    <text evidence="2">The sequence shown here is derived from an EMBL/GenBank/DDBJ whole genome shotgun (WGS) entry which is preliminary data.</text>
</comment>
<organism evidence="2 3">
    <name type="scientific">Pseudidiomarina taiwanensis</name>
    <dbReference type="NCBI Taxonomy" id="337250"/>
    <lineage>
        <taxon>Bacteria</taxon>
        <taxon>Pseudomonadati</taxon>
        <taxon>Pseudomonadota</taxon>
        <taxon>Gammaproteobacteria</taxon>
        <taxon>Alteromonadales</taxon>
        <taxon>Idiomarinaceae</taxon>
        <taxon>Pseudidiomarina</taxon>
    </lineage>
</organism>
<dbReference type="Proteomes" id="UP000288279">
    <property type="component" value="Unassembled WGS sequence"/>
</dbReference>
<dbReference type="PRINTS" id="PR00702">
    <property type="entry name" value="ACRIFLAVINRP"/>
</dbReference>
<dbReference type="Gene3D" id="3.30.70.1430">
    <property type="entry name" value="Multidrug efflux transporter AcrB pore domain"/>
    <property type="match status" value="2"/>
</dbReference>
<sequence length="1026" mass="112403">MSFPNLSALAVRERSITLFFLILSVLAGIYAFSSMGRAEDPAFTVRAMTVQAIWPGATTEELQHHVVDRLEKRIQEVEYFYRMDTTIRPGFASILVEFQEYSPADKVNELFYEVRKRMRDEERLLPEGVIGPIVIDDFSDVYFSLIAVTGKATPGAPGAAMPMRALTRETELIRDRLQRVEGVHKALILGEREEQVYVEFDPAGLVNLGLDPGQVFAAIQQQNQVLPSGRIETQGPRVYIRFDSRLKSPQELAEVAVPTANGVVRLGDIAIIKRGYEDPPSYQVRSRGEDALLLGVVMQKGFNGQVLGENLANFLAAEKQALPLGVNLEVLTNQSDAINKAVGLFQVKFLMAVAVVMLVSVIAIGFRAGFIVGLAVPLTLGITFLVMLLMDINLDRITLGALILSLGLLVDDAIIAVEMMLVKIHQGWSSVRAASHAWTVTAAPMLFGTLVTVAGFFPIGFAKSGVGEYAGNIFWVTGIALIVSWLVAVIFVPYLGVRMIGDDKPSRGSHGDGDEAYQSPMYRRLRSTIEWCVKHRKRVVFGTVGLLVLSGVGMATVVQKQFFPSSDRTEVIVSVYLPQGTAIQTTDAVATRLEQFIQKQDNVASLSSYIGGGPPRFFISSSPEPLDPAFAKIVAVAETQAARDELMQAIQQQVDDGAYPEARVRVSRLLYGPPVNWPITFRVLGPEQDQLRAIGHQLRAIMEAHPNTQNSHLEWDERTPVYRLQIDPQALSLQGLNPSQLAQQLQLLLEGAPVSGLYEGIRTPTVTVRSREGGVALTPERFASLEVLNNRGEKVPLAQLGSLEVAYEEAVIRRYNRENYVNLFADIKGAQPNTVTAELWQQFEAIRAELPAGYHLEIGGSVEQSTKGEGSLQKLQPVMVALMLIFIMLQMRSFSGTFMVFATAPLGLIGAVLALLVFNQPFGFVALLGLTGLAGILMRNTLILTQQVSDNFETGMAAFTAVVEAAVQRARPVILTAIAAMLAFVPLTQDSFWGPLAYVLIGGVGVGTVITLLFVPALYAMWYRIR</sequence>
<dbReference type="GO" id="GO:0042910">
    <property type="term" value="F:xenobiotic transmembrane transporter activity"/>
    <property type="evidence" value="ECO:0007669"/>
    <property type="project" value="TreeGrafter"/>
</dbReference>
<proteinExistence type="predicted"/>
<feature type="transmembrane region" description="Helical" evidence="1">
    <location>
        <begin position="370"/>
        <end position="390"/>
    </location>
</feature>
<reference evidence="2 3" key="1">
    <citation type="journal article" date="2011" name="Front. Microbiol.">
        <title>Genomic signatures of strain selection and enhancement in Bacillus atrophaeus var. globigii, a historical biowarfare simulant.</title>
        <authorList>
            <person name="Gibbons H.S."/>
            <person name="Broomall S.M."/>
            <person name="McNew L.A."/>
            <person name="Daligault H."/>
            <person name="Chapman C."/>
            <person name="Bruce D."/>
            <person name="Karavis M."/>
            <person name="Krepps M."/>
            <person name="McGregor P.A."/>
            <person name="Hong C."/>
            <person name="Park K.H."/>
            <person name="Akmal A."/>
            <person name="Feldman A."/>
            <person name="Lin J.S."/>
            <person name="Chang W.E."/>
            <person name="Higgs B.W."/>
            <person name="Demirev P."/>
            <person name="Lindquist J."/>
            <person name="Liem A."/>
            <person name="Fochler E."/>
            <person name="Read T.D."/>
            <person name="Tapia R."/>
            <person name="Johnson S."/>
            <person name="Bishop-Lilly K.A."/>
            <person name="Detter C."/>
            <person name="Han C."/>
            <person name="Sozhamannan S."/>
            <person name="Rosenzweig C.N."/>
            <person name="Skowronski E.W."/>
        </authorList>
    </citation>
    <scope>NUCLEOTIDE SEQUENCE [LARGE SCALE GENOMIC DNA]</scope>
    <source>
        <strain evidence="2 3">PIT1</strain>
    </source>
</reference>
<feature type="transmembrane region" description="Helical" evidence="1">
    <location>
        <begin position="473"/>
        <end position="497"/>
    </location>
</feature>
<feature type="transmembrane region" description="Helical" evidence="1">
    <location>
        <begin position="438"/>
        <end position="461"/>
    </location>
</feature>
<accession>A0A432ZEE1</accession>
<dbReference type="AlphaFoldDB" id="A0A432ZEE1"/>
<feature type="transmembrane region" description="Helical" evidence="1">
    <location>
        <begin position="539"/>
        <end position="558"/>
    </location>
</feature>
<keyword evidence="3" id="KW-1185">Reference proteome</keyword>
<dbReference type="Gene3D" id="1.20.1640.10">
    <property type="entry name" value="Multidrug efflux transporter AcrB transmembrane domain"/>
    <property type="match status" value="2"/>
</dbReference>
<feature type="transmembrane region" description="Helical" evidence="1">
    <location>
        <begin position="995"/>
        <end position="1022"/>
    </location>
</feature>
<dbReference type="PANTHER" id="PTHR32063">
    <property type="match status" value="1"/>
</dbReference>
<dbReference type="GO" id="GO:0005886">
    <property type="term" value="C:plasma membrane"/>
    <property type="evidence" value="ECO:0007669"/>
    <property type="project" value="TreeGrafter"/>
</dbReference>
<dbReference type="SUPFAM" id="SSF82714">
    <property type="entry name" value="Multidrug efflux transporter AcrB TolC docking domain, DN and DC subdomains"/>
    <property type="match status" value="2"/>
</dbReference>
<dbReference type="Pfam" id="PF00873">
    <property type="entry name" value="ACR_tran"/>
    <property type="match status" value="1"/>
</dbReference>
<feature type="transmembrane region" description="Helical" evidence="1">
    <location>
        <begin position="396"/>
        <end position="417"/>
    </location>
</feature>
<keyword evidence="1" id="KW-0472">Membrane</keyword>
<name>A0A432ZEE1_9GAMM</name>
<dbReference type="OrthoDB" id="9757940at2"/>